<dbReference type="Proteomes" id="UP000276282">
    <property type="component" value="Unassembled WGS sequence"/>
</dbReference>
<dbReference type="PROSITE" id="PS51257">
    <property type="entry name" value="PROKAR_LIPOPROTEIN"/>
    <property type="match status" value="1"/>
</dbReference>
<name>A0A495PW48_9FLAO</name>
<dbReference type="RefSeq" id="WP_121345847.1">
    <property type="nucleotide sequence ID" value="NZ_RBLG01000002.1"/>
</dbReference>
<evidence type="ECO:0000313" key="1">
    <source>
        <dbReference type="EMBL" id="RKS53772.1"/>
    </source>
</evidence>
<evidence type="ECO:0000313" key="2">
    <source>
        <dbReference type="Proteomes" id="UP000276282"/>
    </source>
</evidence>
<dbReference type="AlphaFoldDB" id="A0A495PW48"/>
<sequence>MKTITRYLAFMVLLSPLFSSCSKEEEEVAVNIESFTQSISLEFGAVLNDLSNKMISKENFSQIPDCVNDAAPAVARLSISFNGETKTMDIDILTNGTNYYTDYSDELKIPVVVSDDGNNENDYTTVTLSKFLIYDGDPDGAGNLIWVAPTGDGDFLGYVDKPLPLDIIVRPGTKKNEVIEVFCFDQQIVNEYGYSFLELMPQKLYKLCFFANYCHSDGRHYPGNYSLDLFVQDANGIRVQLYNNEDTNAKPITGQYENGEYFSQLLCLVIPGPPEKVENDQDYLFYTITPENSDAYGDIDNTALAEEGLSWNDINVLFNDNNTMEYIHIFINCDTPSDCGEFVAIPESSFYNEIIPKDPVDYFEIVNYLDEILFSFSQGELCADAVDMVACINEFNNLIAEEGFYISCLPAGCYTFIRHQTDGVNQLVSTDEELLDFLGSIDSKGDALLLALSNDYYWSTNNMENGAIKEACTGYELIVNKIVSYCTPLQIDRFHLSITPSAEIIILDQEVIEFEENLCI</sequence>
<comment type="caution">
    <text evidence="1">The sequence shown here is derived from an EMBL/GenBank/DDBJ whole genome shotgun (WGS) entry which is preliminary data.</text>
</comment>
<accession>A0A495PW48</accession>
<organism evidence="1 2">
    <name type="scientific">Gillisia mitskevichiae</name>
    <dbReference type="NCBI Taxonomy" id="270921"/>
    <lineage>
        <taxon>Bacteria</taxon>
        <taxon>Pseudomonadati</taxon>
        <taxon>Bacteroidota</taxon>
        <taxon>Flavobacteriia</taxon>
        <taxon>Flavobacteriales</taxon>
        <taxon>Flavobacteriaceae</taxon>
        <taxon>Gillisia</taxon>
    </lineage>
</organism>
<dbReference type="EMBL" id="RBLG01000002">
    <property type="protein sequence ID" value="RKS53772.1"/>
    <property type="molecule type" value="Genomic_DNA"/>
</dbReference>
<reference evidence="1 2" key="1">
    <citation type="submission" date="2018-10" db="EMBL/GenBank/DDBJ databases">
        <title>Genomic Encyclopedia of Archaeal and Bacterial Type Strains, Phase II (KMG-II): from individual species to whole genera.</title>
        <authorList>
            <person name="Goeker M."/>
        </authorList>
    </citation>
    <scope>NUCLEOTIDE SEQUENCE [LARGE SCALE GENOMIC DNA]</scope>
    <source>
        <strain evidence="1 2">DSM 19839</strain>
    </source>
</reference>
<keyword evidence="2" id="KW-1185">Reference proteome</keyword>
<protein>
    <submittedName>
        <fullName evidence="1">Uncharacterized protein</fullName>
    </submittedName>
</protein>
<dbReference type="OrthoDB" id="1394134at2"/>
<gene>
    <name evidence="1" type="ORF">BC962_2028</name>
</gene>
<proteinExistence type="predicted"/>